<keyword evidence="12" id="KW-1185">Reference proteome</keyword>
<protein>
    <submittedName>
        <fullName evidence="11">Transmembrane emp24 domain-containing protein p24delta9</fullName>
    </submittedName>
</protein>
<dbReference type="Pfam" id="PF01105">
    <property type="entry name" value="EMP24_GP25L"/>
    <property type="match status" value="1"/>
</dbReference>
<evidence type="ECO:0000256" key="3">
    <source>
        <dbReference type="ARBA" id="ARBA00022692"/>
    </source>
</evidence>
<keyword evidence="3 7" id="KW-0812">Transmembrane</keyword>
<dbReference type="GO" id="GO:0016020">
    <property type="term" value="C:membrane"/>
    <property type="evidence" value="ECO:0007669"/>
    <property type="project" value="UniProtKB-SubCell"/>
</dbReference>
<evidence type="ECO:0000259" key="10">
    <source>
        <dbReference type="PROSITE" id="PS50866"/>
    </source>
</evidence>
<name>A0A371HBG0_MUCPR</name>
<dbReference type="Proteomes" id="UP000257109">
    <property type="component" value="Unassembled WGS sequence"/>
</dbReference>
<keyword evidence="4 9" id="KW-0732">Signal</keyword>
<keyword evidence="6 8" id="KW-0472">Membrane</keyword>
<evidence type="ECO:0000256" key="9">
    <source>
        <dbReference type="SAM" id="SignalP"/>
    </source>
</evidence>
<evidence type="ECO:0000256" key="7">
    <source>
        <dbReference type="RuleBase" id="RU003827"/>
    </source>
</evidence>
<evidence type="ECO:0000256" key="2">
    <source>
        <dbReference type="ARBA" id="ARBA00007104"/>
    </source>
</evidence>
<feature type="chain" id="PRO_5016697517" evidence="9">
    <location>
        <begin position="22"/>
        <end position="214"/>
    </location>
</feature>
<dbReference type="PROSITE" id="PS50866">
    <property type="entry name" value="GOLD"/>
    <property type="match status" value="1"/>
</dbReference>
<evidence type="ECO:0000256" key="1">
    <source>
        <dbReference type="ARBA" id="ARBA00004479"/>
    </source>
</evidence>
<evidence type="ECO:0000256" key="8">
    <source>
        <dbReference type="SAM" id="Phobius"/>
    </source>
</evidence>
<dbReference type="AlphaFoldDB" id="A0A371HBG0"/>
<dbReference type="PANTHER" id="PTHR22811">
    <property type="entry name" value="TRANSMEMBRANE EMP24 DOMAIN-CONTAINING PROTEIN"/>
    <property type="match status" value="1"/>
</dbReference>
<evidence type="ECO:0000313" key="11">
    <source>
        <dbReference type="EMBL" id="RDY00138.1"/>
    </source>
</evidence>
<dbReference type="STRING" id="157652.A0A371HBG0"/>
<comment type="caution">
    <text evidence="11">The sequence shown here is derived from an EMBL/GenBank/DDBJ whole genome shotgun (WGS) entry which is preliminary data.</text>
</comment>
<feature type="non-terminal residue" evidence="11">
    <location>
        <position position="1"/>
    </location>
</feature>
<evidence type="ECO:0000256" key="6">
    <source>
        <dbReference type="ARBA" id="ARBA00023136"/>
    </source>
</evidence>
<dbReference type="EMBL" id="QJKJ01003064">
    <property type="protein sequence ID" value="RDY00138.1"/>
    <property type="molecule type" value="Genomic_DNA"/>
</dbReference>
<dbReference type="InterPro" id="IPR009038">
    <property type="entry name" value="GOLD_dom"/>
</dbReference>
<reference evidence="11" key="1">
    <citation type="submission" date="2018-05" db="EMBL/GenBank/DDBJ databases">
        <title>Draft genome of Mucuna pruriens seed.</title>
        <authorList>
            <person name="Nnadi N.E."/>
            <person name="Vos R."/>
            <person name="Hasami M.H."/>
            <person name="Devisetty U.K."/>
            <person name="Aguiy J.C."/>
        </authorList>
    </citation>
    <scope>NUCLEOTIDE SEQUENCE [LARGE SCALE GENOMIC DNA]</scope>
    <source>
        <strain evidence="11">JCA_2017</strain>
    </source>
</reference>
<gene>
    <name evidence="11" type="ORF">CR513_16724</name>
</gene>
<feature type="signal peptide" evidence="9">
    <location>
        <begin position="1"/>
        <end position="21"/>
    </location>
</feature>
<evidence type="ECO:0000256" key="4">
    <source>
        <dbReference type="ARBA" id="ARBA00022729"/>
    </source>
</evidence>
<accession>A0A371HBG0</accession>
<keyword evidence="5 8" id="KW-1133">Transmembrane helix</keyword>
<proteinExistence type="inferred from homology"/>
<sequence>MSNSNLVLLLAPALMCSIVNSLQFEVKPGHPKCISEDIKSNVVTAGNYHVVSANQGQPIPDSHKISVRVRSPHGNGYHYGDDVFSGDFAFTAAEAGDYVACFSVHSDLDPAEIVTFEFVWRTGAAAKDWSYSSVPKKGQIDVLEMELKNLYDAVSSIHDEMFYLREREAEMQEVNNETNKRMFAFSFLSILVCLAVAGLQLWHLKTFFRRKKLL</sequence>
<evidence type="ECO:0000256" key="5">
    <source>
        <dbReference type="ARBA" id="ARBA00022989"/>
    </source>
</evidence>
<dbReference type="SMART" id="SM01190">
    <property type="entry name" value="EMP24_GP25L"/>
    <property type="match status" value="1"/>
</dbReference>
<comment type="similarity">
    <text evidence="2 7">Belongs to the EMP24/GP25L family.</text>
</comment>
<organism evidence="11 12">
    <name type="scientific">Mucuna pruriens</name>
    <name type="common">Velvet bean</name>
    <name type="synonym">Dolichos pruriens</name>
    <dbReference type="NCBI Taxonomy" id="157652"/>
    <lineage>
        <taxon>Eukaryota</taxon>
        <taxon>Viridiplantae</taxon>
        <taxon>Streptophyta</taxon>
        <taxon>Embryophyta</taxon>
        <taxon>Tracheophyta</taxon>
        <taxon>Spermatophyta</taxon>
        <taxon>Magnoliopsida</taxon>
        <taxon>eudicotyledons</taxon>
        <taxon>Gunneridae</taxon>
        <taxon>Pentapetalae</taxon>
        <taxon>rosids</taxon>
        <taxon>fabids</taxon>
        <taxon>Fabales</taxon>
        <taxon>Fabaceae</taxon>
        <taxon>Papilionoideae</taxon>
        <taxon>50 kb inversion clade</taxon>
        <taxon>NPAAA clade</taxon>
        <taxon>indigoferoid/millettioid clade</taxon>
        <taxon>Phaseoleae</taxon>
        <taxon>Mucuna</taxon>
    </lineage>
</organism>
<dbReference type="InterPro" id="IPR015720">
    <property type="entry name" value="Emp24-like"/>
</dbReference>
<comment type="subcellular location">
    <subcellularLocation>
        <location evidence="1 7">Membrane</location>
        <topology evidence="1 7">Single-pass type I membrane protein</topology>
    </subcellularLocation>
</comment>
<dbReference type="OrthoDB" id="1929172at2759"/>
<evidence type="ECO:0000313" key="12">
    <source>
        <dbReference type="Proteomes" id="UP000257109"/>
    </source>
</evidence>
<feature type="transmembrane region" description="Helical" evidence="8">
    <location>
        <begin position="182"/>
        <end position="202"/>
    </location>
</feature>
<feature type="domain" description="GOLD" evidence="10">
    <location>
        <begin position="31"/>
        <end position="149"/>
    </location>
</feature>